<feature type="region of interest" description="Disordered" evidence="1">
    <location>
        <begin position="33"/>
        <end position="57"/>
    </location>
</feature>
<evidence type="ECO:0000313" key="2">
    <source>
        <dbReference type="EMBL" id="AWP13555.1"/>
    </source>
</evidence>
<proteinExistence type="predicted"/>
<dbReference type="Proteomes" id="UP000246464">
    <property type="component" value="Chromosome 14"/>
</dbReference>
<dbReference type="AlphaFoldDB" id="A0A2U9CAG7"/>
<feature type="region of interest" description="Disordered" evidence="1">
    <location>
        <begin position="1"/>
        <end position="21"/>
    </location>
</feature>
<name>A0A2U9CAG7_SCOMX</name>
<keyword evidence="3" id="KW-1185">Reference proteome</keyword>
<protein>
    <submittedName>
        <fullName evidence="2">Uncharacterized protein</fullName>
    </submittedName>
</protein>
<sequence length="79" mass="8437">MAEQQPTGTGRRNITSRHFLGSYPATSPLLAVNTEQPTRPNHNGGAPAGRDLCSEKSDAPRTLRLMRKPGPSITEVGAL</sequence>
<evidence type="ECO:0000313" key="3">
    <source>
        <dbReference type="Proteomes" id="UP000246464"/>
    </source>
</evidence>
<accession>A0A2U9CAG7</accession>
<dbReference type="EMBL" id="CP026256">
    <property type="protein sequence ID" value="AWP13555.1"/>
    <property type="molecule type" value="Genomic_DNA"/>
</dbReference>
<reference evidence="2 3" key="1">
    <citation type="submission" date="2017-12" db="EMBL/GenBank/DDBJ databases">
        <title>Integrating genomic resources of turbot (Scophthalmus maximus) in depth evaluation of genetic and physical mapping variation across individuals.</title>
        <authorList>
            <person name="Martinez P."/>
        </authorList>
    </citation>
    <scope>NUCLEOTIDE SEQUENCE [LARGE SCALE GENOMIC DNA]</scope>
</reference>
<feature type="compositionally biased region" description="Polar residues" evidence="1">
    <location>
        <begin position="1"/>
        <end position="13"/>
    </location>
</feature>
<gene>
    <name evidence="2" type="ORF">SMAX5B_001179</name>
</gene>
<evidence type="ECO:0000256" key="1">
    <source>
        <dbReference type="SAM" id="MobiDB-lite"/>
    </source>
</evidence>
<organism evidence="2 3">
    <name type="scientific">Scophthalmus maximus</name>
    <name type="common">Turbot</name>
    <name type="synonym">Psetta maxima</name>
    <dbReference type="NCBI Taxonomy" id="52904"/>
    <lineage>
        <taxon>Eukaryota</taxon>
        <taxon>Metazoa</taxon>
        <taxon>Chordata</taxon>
        <taxon>Craniata</taxon>
        <taxon>Vertebrata</taxon>
        <taxon>Euteleostomi</taxon>
        <taxon>Actinopterygii</taxon>
        <taxon>Neopterygii</taxon>
        <taxon>Teleostei</taxon>
        <taxon>Neoteleostei</taxon>
        <taxon>Acanthomorphata</taxon>
        <taxon>Carangaria</taxon>
        <taxon>Pleuronectiformes</taxon>
        <taxon>Pleuronectoidei</taxon>
        <taxon>Scophthalmidae</taxon>
        <taxon>Scophthalmus</taxon>
    </lineage>
</organism>